<feature type="compositionally biased region" description="Basic residues" evidence="3">
    <location>
        <begin position="104"/>
        <end position="116"/>
    </location>
</feature>
<feature type="compositionally biased region" description="Polar residues" evidence="3">
    <location>
        <begin position="381"/>
        <end position="396"/>
    </location>
</feature>
<dbReference type="GO" id="GO:0005634">
    <property type="term" value="C:nucleus"/>
    <property type="evidence" value="ECO:0007669"/>
    <property type="project" value="TreeGrafter"/>
</dbReference>
<name>A0AAV6GQR0_9TELE</name>
<feature type="compositionally biased region" description="Low complexity" evidence="3">
    <location>
        <begin position="122"/>
        <end position="131"/>
    </location>
</feature>
<dbReference type="Gene3D" id="3.40.50.1010">
    <property type="entry name" value="5'-nuclease"/>
    <property type="match status" value="1"/>
</dbReference>
<dbReference type="FunFam" id="3.40.50.1010:FF:000012">
    <property type="entry name" value="SWT1, RNA endoribonuclease homolog"/>
    <property type="match status" value="1"/>
</dbReference>
<sequence>MSKRKHKKSRHRTPSPKRENEKSANRQQRVASEKIEAGTRDHHGPLSSADRKRKTENRDKILPSPKKSSPERGRELKTPVYRLAISAEKKDSRKREEEIVPKTEHHRRHGERRREKKHPETSHAATAATSTKGRKRTPSSSETSQSRSCSTSSPPKSKASRHHTQEGRATVSGARASHSTAASPAKSASGDLQEQRRKLVKRRSEEEEPEPPAKTSRSTPTPRRQSEELREERKKLVERRRSTEEVKAKTSSAKQERGVTQGKTRNSSTVASSSSSSSTSSSSSAKLSGSARPDSGSTLPRAPRTSASGTENHASPKPQPPISFRIPKKPSAPPPRENIWEQDDESTEQSDIAPTKPLSTAKAAHVTASFIPRSITKAGRPTTSRALSLTKASPATASFKPLSTAKTGQTTASSKPLSSATPVQATVSFKPLSITKAVKATTPSKPLNTTGAGQATTSPEPPSTPRAGPAAGSLTLVSTTKAGQNVASFKPFSITGSGQDAASPEPLSTPRAAQAVNLTPPTYTPQQHEKENNVPHGFYSGAASFSTPGHSPLQDQAGLENHPSFWSHSPQTVPAPSFILQEDNHDNDQEMQLLEELQQARCEHLLEVNVVESYGELTAMDIDPPEEGTAPTSMLSKELIQQDLLIVLDTNILLSHLDLVKKIRSQGLRSLGFPTVLIPWVVLQELDAMKNGKLTNAVERRATPAVNYIYNCLKNQEPRLWGQSMQLASQALCGLKTENNDDRVLQCCLQYQKLYPKSGLILCTNDKNLCSKAVLSGVRALSKADLLQEVDRLKAGVLSTTPIADLCIACPSWQPAEKDESRSREEAKPKSERTQRAEEERRRSLAAARELSEAVCVLEDTLKDVLSAILQQEMKEVFGHLWTEIVYLKPPWSLSHVLQCVKKHWIAVFGNIVQRGLQSYISQLNDCLCTNKTVDRERMLQALSVAVELLSGFSSRSDYSGLLPQSLSTLQGLLRRLQPQPSRSPQADDDSVMLEVEEASQEPRVSHQGVWQVFENIWTNLLGHSSDVFTALQFAPSSMETAPSRKSHLSSQDALCELQKLGVAVAQLLQYFER</sequence>
<evidence type="ECO:0000256" key="1">
    <source>
        <dbReference type="ARBA" id="ARBA00060839"/>
    </source>
</evidence>
<evidence type="ECO:0000256" key="3">
    <source>
        <dbReference type="SAM" id="MobiDB-lite"/>
    </source>
</evidence>
<dbReference type="InterPro" id="IPR002716">
    <property type="entry name" value="PIN_dom"/>
</dbReference>
<evidence type="ECO:0000313" key="6">
    <source>
        <dbReference type="Proteomes" id="UP000823561"/>
    </source>
</evidence>
<dbReference type="PANTHER" id="PTHR16161">
    <property type="entry name" value="TRANSCRIPTIONAL PROTEIN SWT1"/>
    <property type="match status" value="1"/>
</dbReference>
<dbReference type="EMBL" id="JADWDJ010000009">
    <property type="protein sequence ID" value="KAG5276272.1"/>
    <property type="molecule type" value="Genomic_DNA"/>
</dbReference>
<feature type="compositionally biased region" description="Basic and acidic residues" evidence="3">
    <location>
        <begin position="31"/>
        <end position="44"/>
    </location>
</feature>
<feature type="compositionally biased region" description="Polar residues" evidence="3">
    <location>
        <begin position="441"/>
        <end position="458"/>
    </location>
</feature>
<dbReference type="SMART" id="SM00670">
    <property type="entry name" value="PINc"/>
    <property type="match status" value="1"/>
</dbReference>
<evidence type="ECO:0000259" key="4">
    <source>
        <dbReference type="SMART" id="SM00670"/>
    </source>
</evidence>
<comment type="similarity">
    <text evidence="1">Belongs to the SWT1 family.</text>
</comment>
<organism evidence="5 6">
    <name type="scientific">Alosa alosa</name>
    <name type="common">allis shad</name>
    <dbReference type="NCBI Taxonomy" id="278164"/>
    <lineage>
        <taxon>Eukaryota</taxon>
        <taxon>Metazoa</taxon>
        <taxon>Chordata</taxon>
        <taxon>Craniata</taxon>
        <taxon>Vertebrata</taxon>
        <taxon>Euteleostomi</taxon>
        <taxon>Actinopterygii</taxon>
        <taxon>Neopterygii</taxon>
        <taxon>Teleostei</taxon>
        <taxon>Clupei</taxon>
        <taxon>Clupeiformes</taxon>
        <taxon>Clupeoidei</taxon>
        <taxon>Clupeidae</taxon>
        <taxon>Alosa</taxon>
    </lineage>
</organism>
<dbReference type="Proteomes" id="UP000823561">
    <property type="component" value="Chromosome 9"/>
</dbReference>
<evidence type="ECO:0000313" key="5">
    <source>
        <dbReference type="EMBL" id="KAG5276272.1"/>
    </source>
</evidence>
<dbReference type="CDD" id="cd18727">
    <property type="entry name" value="PIN_Swt1-like"/>
    <property type="match status" value="1"/>
</dbReference>
<feature type="compositionally biased region" description="Basic and acidic residues" evidence="3">
    <location>
        <begin position="87"/>
        <end position="103"/>
    </location>
</feature>
<keyword evidence="6" id="KW-1185">Reference proteome</keyword>
<evidence type="ECO:0000256" key="2">
    <source>
        <dbReference type="ARBA" id="ARBA00074620"/>
    </source>
</evidence>
<dbReference type="Pfam" id="PF13638">
    <property type="entry name" value="PIN_4"/>
    <property type="match status" value="1"/>
</dbReference>
<dbReference type="AlphaFoldDB" id="A0AAV6GQR0"/>
<gene>
    <name evidence="5" type="ORF">AALO_G00130020</name>
</gene>
<dbReference type="SUPFAM" id="SSF88723">
    <property type="entry name" value="PIN domain-like"/>
    <property type="match status" value="1"/>
</dbReference>
<feature type="domain" description="PIN" evidence="4">
    <location>
        <begin position="644"/>
        <end position="771"/>
    </location>
</feature>
<feature type="compositionally biased region" description="Basic and acidic residues" evidence="3">
    <location>
        <begin position="224"/>
        <end position="248"/>
    </location>
</feature>
<feature type="compositionally biased region" description="Low complexity" evidence="3">
    <location>
        <begin position="138"/>
        <end position="157"/>
    </location>
</feature>
<feature type="compositionally biased region" description="Basic and acidic residues" evidence="3">
    <location>
        <begin position="68"/>
        <end position="77"/>
    </location>
</feature>
<feature type="region of interest" description="Disordered" evidence="3">
    <location>
        <begin position="818"/>
        <end position="841"/>
    </location>
</feature>
<dbReference type="InterPro" id="IPR052626">
    <property type="entry name" value="SWT1_Regulator"/>
</dbReference>
<proteinExistence type="inferred from homology"/>
<feature type="region of interest" description="Disordered" evidence="3">
    <location>
        <begin position="1"/>
        <end position="472"/>
    </location>
</feature>
<feature type="compositionally biased region" description="Polar residues" evidence="3">
    <location>
        <begin position="404"/>
        <end position="427"/>
    </location>
</feature>
<protein>
    <recommendedName>
        <fullName evidence="2">Transcriptional protein SWT1</fullName>
    </recommendedName>
</protein>
<feature type="compositionally biased region" description="Low complexity" evidence="3">
    <location>
        <begin position="267"/>
        <end position="291"/>
    </location>
</feature>
<comment type="caution">
    <text evidence="5">The sequence shown here is derived from an EMBL/GenBank/DDBJ whole genome shotgun (WGS) entry which is preliminary data.</text>
</comment>
<reference evidence="5" key="1">
    <citation type="submission" date="2020-10" db="EMBL/GenBank/DDBJ databases">
        <title>Chromosome-scale genome assembly of the Allis shad, Alosa alosa.</title>
        <authorList>
            <person name="Margot Z."/>
            <person name="Christophe K."/>
            <person name="Cabau C."/>
            <person name="Louis A."/>
            <person name="Berthelot C."/>
            <person name="Parey E."/>
            <person name="Roest Crollius H."/>
            <person name="Montfort J."/>
            <person name="Robinson-Rechavi M."/>
            <person name="Bucao C."/>
            <person name="Bouchez O."/>
            <person name="Gislard M."/>
            <person name="Lluch J."/>
            <person name="Milhes M."/>
            <person name="Lampietro C."/>
            <person name="Lopez Roques C."/>
            <person name="Donnadieu C."/>
            <person name="Braasch I."/>
            <person name="Desvignes T."/>
            <person name="Postlethwait J."/>
            <person name="Bobe J."/>
            <person name="Guiguen Y."/>
        </authorList>
    </citation>
    <scope>NUCLEOTIDE SEQUENCE</scope>
    <source>
        <strain evidence="5">M-15738</strain>
        <tissue evidence="5">Blood</tissue>
    </source>
</reference>
<feature type="compositionally biased region" description="Basic residues" evidence="3">
    <location>
        <begin position="1"/>
        <end position="15"/>
    </location>
</feature>
<dbReference type="InterPro" id="IPR029060">
    <property type="entry name" value="PIN-like_dom_sf"/>
</dbReference>
<feature type="compositionally biased region" description="Basic and acidic residues" evidence="3">
    <location>
        <begin position="193"/>
        <end position="205"/>
    </location>
</feature>
<dbReference type="PANTHER" id="PTHR16161:SF0">
    <property type="entry name" value="TRANSCRIPTIONAL PROTEIN SWT1"/>
    <property type="match status" value="1"/>
</dbReference>
<feature type="region of interest" description="Disordered" evidence="3">
    <location>
        <begin position="519"/>
        <end position="538"/>
    </location>
</feature>
<accession>A0AAV6GQR0</accession>